<reference evidence="1 2" key="1">
    <citation type="submission" date="2017-02" db="EMBL/GenBank/DDBJ databases">
        <authorList>
            <person name="Peterson S.W."/>
        </authorList>
    </citation>
    <scope>NUCLEOTIDE SEQUENCE [LARGE SCALE GENOMIC DNA]</scope>
    <source>
        <strain evidence="1 2">DSM 22335</strain>
    </source>
</reference>
<sequence length="284" mass="33325">MKKARNERNIHAINLYKKKSIPPQMKLIALLTMSFLYTVAFAQKGNPRLDQFLNQLPAAWKKHQSDHFILFVEPGQYADQHANLIRKNLETTRQQIVHFLNDSSFADTANIIIVDSKEKIKRLLGFEAQGFAIPENNIVVFLHNSNYSLATKHELTHYYAFHIWGKPANNWFSEGLAVYYDNTWSRYQVDSLCKYLKNERRLFNLTALTKDFYALNAMIAYPQIGSFTGFLLVTYGNDKLRELWEKGFKEVKKIYRKSLKDLEEEWLRYLDKFASDHINYPLPG</sequence>
<dbReference type="AlphaFoldDB" id="A0A1T4JP36"/>
<organism evidence="1 2">
    <name type="scientific">Sediminibacterium ginsengisoli</name>
    <dbReference type="NCBI Taxonomy" id="413434"/>
    <lineage>
        <taxon>Bacteria</taxon>
        <taxon>Pseudomonadati</taxon>
        <taxon>Bacteroidota</taxon>
        <taxon>Chitinophagia</taxon>
        <taxon>Chitinophagales</taxon>
        <taxon>Chitinophagaceae</taxon>
        <taxon>Sediminibacterium</taxon>
    </lineage>
</organism>
<dbReference type="STRING" id="413434.SAMN04488132_1015"/>
<gene>
    <name evidence="1" type="ORF">SAMN04488132_1015</name>
</gene>
<evidence type="ECO:0000313" key="2">
    <source>
        <dbReference type="Proteomes" id="UP000190888"/>
    </source>
</evidence>
<keyword evidence="2" id="KW-1185">Reference proteome</keyword>
<evidence type="ECO:0008006" key="3">
    <source>
        <dbReference type="Google" id="ProtNLM"/>
    </source>
</evidence>
<dbReference type="EMBL" id="FUWH01000001">
    <property type="protein sequence ID" value="SJZ31911.1"/>
    <property type="molecule type" value="Genomic_DNA"/>
</dbReference>
<proteinExistence type="predicted"/>
<dbReference type="RefSeq" id="WP_078829374.1">
    <property type="nucleotide sequence ID" value="NZ_FUWH01000001.1"/>
</dbReference>
<dbReference type="Proteomes" id="UP000190888">
    <property type="component" value="Unassembled WGS sequence"/>
</dbReference>
<protein>
    <recommendedName>
        <fullName evidence="3">Peptidase MA superfamily protein</fullName>
    </recommendedName>
</protein>
<name>A0A1T4JP36_9BACT</name>
<accession>A0A1T4JP36</accession>
<evidence type="ECO:0000313" key="1">
    <source>
        <dbReference type="EMBL" id="SJZ31911.1"/>
    </source>
</evidence>